<evidence type="ECO:0000256" key="1">
    <source>
        <dbReference type="ARBA" id="ARBA00009387"/>
    </source>
</evidence>
<feature type="domain" description="Transglycosylase SLT" evidence="3">
    <location>
        <begin position="161"/>
        <end position="216"/>
    </location>
</feature>
<comment type="similarity">
    <text evidence="1">Belongs to the virb1 family.</text>
</comment>
<dbReference type="Pfam" id="PF01464">
    <property type="entry name" value="SLT"/>
    <property type="match status" value="1"/>
</dbReference>
<reference evidence="4 5" key="1">
    <citation type="submission" date="2019-06" db="EMBL/GenBank/DDBJ databases">
        <authorList>
            <person name="Rodrigo-Torres L."/>
            <person name="Arahal R. D."/>
            <person name="Lucena T."/>
        </authorList>
    </citation>
    <scope>NUCLEOTIDE SEQUENCE [LARGE SCALE GENOMIC DNA]</scope>
    <source>
        <strain evidence="4 5">SB0023/3</strain>
    </source>
</reference>
<evidence type="ECO:0000313" key="5">
    <source>
        <dbReference type="Proteomes" id="UP000410984"/>
    </source>
</evidence>
<dbReference type="OrthoDB" id="8477976at2"/>
<dbReference type="InterPro" id="IPR023346">
    <property type="entry name" value="Lysozyme-like_dom_sf"/>
</dbReference>
<evidence type="ECO:0000313" key="4">
    <source>
        <dbReference type="EMBL" id="VUD73776.1"/>
    </source>
</evidence>
<proteinExistence type="inferred from homology"/>
<protein>
    <recommendedName>
        <fullName evidence="3">Transglycosylase SLT domain-containing protein</fullName>
    </recommendedName>
</protein>
<gene>
    <name evidence="4" type="ORF">MET9862_04396</name>
</gene>
<evidence type="ECO:0000256" key="2">
    <source>
        <dbReference type="SAM" id="MobiDB-lite"/>
    </source>
</evidence>
<dbReference type="AlphaFoldDB" id="A0A509EHC8"/>
<dbReference type="InterPro" id="IPR008258">
    <property type="entry name" value="Transglycosylase_SLT_dom_1"/>
</dbReference>
<name>A0A509EHC8_9HYPH</name>
<dbReference type="RefSeq" id="WP_142584994.1">
    <property type="nucleotide sequence ID" value="NZ_CABFPH010000085.1"/>
</dbReference>
<keyword evidence="5" id="KW-1185">Reference proteome</keyword>
<organism evidence="4 5">
    <name type="scientific">Methylobacterium symbioticum</name>
    <dbReference type="NCBI Taxonomy" id="2584084"/>
    <lineage>
        <taxon>Bacteria</taxon>
        <taxon>Pseudomonadati</taxon>
        <taxon>Pseudomonadota</taxon>
        <taxon>Alphaproteobacteria</taxon>
        <taxon>Hyphomicrobiales</taxon>
        <taxon>Methylobacteriaceae</taxon>
        <taxon>Methylobacterium</taxon>
    </lineage>
</organism>
<evidence type="ECO:0000259" key="3">
    <source>
        <dbReference type="Pfam" id="PF01464"/>
    </source>
</evidence>
<dbReference type="Proteomes" id="UP000410984">
    <property type="component" value="Unassembled WGS sequence"/>
</dbReference>
<dbReference type="EMBL" id="CABFPH010000085">
    <property type="protein sequence ID" value="VUD73776.1"/>
    <property type="molecule type" value="Genomic_DNA"/>
</dbReference>
<dbReference type="Gene3D" id="1.10.530.10">
    <property type="match status" value="1"/>
</dbReference>
<dbReference type="SUPFAM" id="SSF53955">
    <property type="entry name" value="Lysozyme-like"/>
    <property type="match status" value="1"/>
</dbReference>
<accession>A0A509EHC8</accession>
<sequence>MGVFPEPTRSVDDVSRLVPCETDRDDTTAVAWLPRAERRNPRRTCATRRNVTLVAALLAGLSLPQTAFAPAASAHDRIDTGARAAQALTAESVGTPAPSEAATSVEAAAETWSGVPVVEQEPATTEIIAGDLDTLPRPVMDAGEDKVRFGPTSVPRKVVDTILKASEETGMDPVYMMALADKESSFDTDVKAATSSAQGLFQFVTNTWLEMIRDYGARYGLAEEAAAVKGTGASIRVAGEAMRQRVLSLRNDPYVASLMAAELAKRDRGRIEAKIGRALTSTELYFAHFLGTASAGRFLALSSDNPEVNAQKAFRQAARANRSLFTAKGAAKGAAKGRRALTVAEVYERIDGMIDKRLSRYQGVAVLNRTPERAEPVQVAEPAASGRIQVSDALPPSEM</sequence>
<feature type="region of interest" description="Disordered" evidence="2">
    <location>
        <begin position="377"/>
        <end position="399"/>
    </location>
</feature>